<dbReference type="Pfam" id="PF13439">
    <property type="entry name" value="Glyco_transf_4"/>
    <property type="match status" value="1"/>
</dbReference>
<dbReference type="SUPFAM" id="SSF53756">
    <property type="entry name" value="UDP-Glycosyltransferase/glycogen phosphorylase"/>
    <property type="match status" value="1"/>
</dbReference>
<organism evidence="3 4">
    <name type="scientific">Candidatus Uhrbacteria bacterium GW2011_GWC1_41_20</name>
    <dbReference type="NCBI Taxonomy" id="1618983"/>
    <lineage>
        <taxon>Bacteria</taxon>
        <taxon>Candidatus Uhriibacteriota</taxon>
    </lineage>
</organism>
<dbReference type="EMBL" id="LCAW01000019">
    <property type="protein sequence ID" value="KKR98310.1"/>
    <property type="molecule type" value="Genomic_DNA"/>
</dbReference>
<protein>
    <submittedName>
        <fullName evidence="3">Phosphatidylinositol alpha-1,6-mannosyltransferase</fullName>
    </submittedName>
</protein>
<dbReference type="InterPro" id="IPR028098">
    <property type="entry name" value="Glyco_trans_4-like_N"/>
</dbReference>
<dbReference type="CDD" id="cd03801">
    <property type="entry name" value="GT4_PimA-like"/>
    <property type="match status" value="1"/>
</dbReference>
<feature type="domain" description="Glycosyl transferase family 1" evidence="1">
    <location>
        <begin position="153"/>
        <end position="315"/>
    </location>
</feature>
<dbReference type="InterPro" id="IPR001296">
    <property type="entry name" value="Glyco_trans_1"/>
</dbReference>
<feature type="domain" description="Glycosyltransferase subfamily 4-like N-terminal" evidence="2">
    <location>
        <begin position="5"/>
        <end position="141"/>
    </location>
</feature>
<accession>A0A0G0XND1</accession>
<dbReference type="Gene3D" id="3.40.50.2000">
    <property type="entry name" value="Glycogen Phosphorylase B"/>
    <property type="match status" value="2"/>
</dbReference>
<dbReference type="InterPro" id="IPR050194">
    <property type="entry name" value="Glycosyltransferase_grp1"/>
</dbReference>
<name>A0A0G0XND1_9BACT</name>
<sequence length="337" mass="38345">MKWTLITHDYPPKTGGVARYLDALVQTCPCIHVEALNRLPGRIPLLWFVHQCMKKSDGIITSHVLPIGTMCWLASRLTHKPYIVILHGMDFDLARRSFWKKLLLTHILKNAKSIITNSKALDREVSTFSKRMDIQVVYPTVSEALVEGSHFIKAKHQNKDRVRLLTVGRLVYRKGHMKVLDIVSQDPTLEYTIVGDGPMKAEIRAYIQDNQLEDRVEILSSVADRKLPDIYAKSDIFVMPTTKTNEDREGFGIVYIEAQLFGLPVIATSYPGVDEAMLDNKTGILINDTKEAIKGAIERLREPQTRQAMGKAGQEFVKANFRREKQFSVFCKMLDCE</sequence>
<evidence type="ECO:0000259" key="1">
    <source>
        <dbReference type="Pfam" id="PF00534"/>
    </source>
</evidence>
<dbReference type="Proteomes" id="UP000033930">
    <property type="component" value="Unassembled WGS sequence"/>
</dbReference>
<dbReference type="Pfam" id="PF00534">
    <property type="entry name" value="Glycos_transf_1"/>
    <property type="match status" value="1"/>
</dbReference>
<dbReference type="PANTHER" id="PTHR45947:SF3">
    <property type="entry name" value="SULFOQUINOVOSYL TRANSFERASE SQD2"/>
    <property type="match status" value="1"/>
</dbReference>
<dbReference type="AlphaFoldDB" id="A0A0G0XND1"/>
<proteinExistence type="predicted"/>
<keyword evidence="3" id="KW-0328">Glycosyltransferase</keyword>
<dbReference type="GO" id="GO:0016758">
    <property type="term" value="F:hexosyltransferase activity"/>
    <property type="evidence" value="ECO:0007669"/>
    <property type="project" value="TreeGrafter"/>
</dbReference>
<evidence type="ECO:0000259" key="2">
    <source>
        <dbReference type="Pfam" id="PF13439"/>
    </source>
</evidence>
<dbReference type="PATRIC" id="fig|1618983.3.peg.774"/>
<keyword evidence="3" id="KW-0808">Transferase</keyword>
<comment type="caution">
    <text evidence="3">The sequence shown here is derived from an EMBL/GenBank/DDBJ whole genome shotgun (WGS) entry which is preliminary data.</text>
</comment>
<reference evidence="3 4" key="1">
    <citation type="journal article" date="2015" name="Nature">
        <title>rRNA introns, odd ribosomes, and small enigmatic genomes across a large radiation of phyla.</title>
        <authorList>
            <person name="Brown C.T."/>
            <person name="Hug L.A."/>
            <person name="Thomas B.C."/>
            <person name="Sharon I."/>
            <person name="Castelle C.J."/>
            <person name="Singh A."/>
            <person name="Wilkins M.J."/>
            <person name="Williams K.H."/>
            <person name="Banfield J.F."/>
        </authorList>
    </citation>
    <scope>NUCLEOTIDE SEQUENCE [LARGE SCALE GENOMIC DNA]</scope>
</reference>
<gene>
    <name evidence="3" type="ORF">UU50_C0019G0018</name>
</gene>
<evidence type="ECO:0000313" key="4">
    <source>
        <dbReference type="Proteomes" id="UP000033930"/>
    </source>
</evidence>
<dbReference type="PANTHER" id="PTHR45947">
    <property type="entry name" value="SULFOQUINOVOSYL TRANSFERASE SQD2"/>
    <property type="match status" value="1"/>
</dbReference>
<evidence type="ECO:0000313" key="3">
    <source>
        <dbReference type="EMBL" id="KKR98310.1"/>
    </source>
</evidence>